<dbReference type="PANTHER" id="PTHR43000">
    <property type="entry name" value="DTDP-D-GLUCOSE 4,6-DEHYDRATASE-RELATED"/>
    <property type="match status" value="1"/>
</dbReference>
<dbReference type="STRING" id="45067.Llan_0480"/>
<dbReference type="CDD" id="cd05232">
    <property type="entry name" value="UDP_G4E_4_SDR_e"/>
    <property type="match status" value="1"/>
</dbReference>
<dbReference type="InterPro" id="IPR036291">
    <property type="entry name" value="NAD(P)-bd_dom_sf"/>
</dbReference>
<evidence type="ECO:0000256" key="2">
    <source>
        <dbReference type="ARBA" id="ARBA00007637"/>
    </source>
</evidence>
<keyword evidence="4" id="KW-0413">Isomerase</keyword>
<comment type="similarity">
    <text evidence="2">Belongs to the NAD(P)-dependent epimerase/dehydratase family.</text>
</comment>
<dbReference type="OrthoDB" id="9801056at2"/>
<accession>A0A0W0VW96</accession>
<gene>
    <name evidence="4" type="primary">galE</name>
    <name evidence="4" type="ORF">Llan_0480</name>
</gene>
<dbReference type="InterPro" id="IPR001509">
    <property type="entry name" value="Epimerase_deHydtase"/>
</dbReference>
<dbReference type="SUPFAM" id="SSF51735">
    <property type="entry name" value="NAD(P)-binding Rossmann-fold domains"/>
    <property type="match status" value="1"/>
</dbReference>
<protein>
    <submittedName>
        <fullName evidence="4">UDP-glucose 4-epimerase</fullName>
        <ecNumber evidence="4">5.1.3.2</ecNumber>
    </submittedName>
</protein>
<organism evidence="4 5">
    <name type="scientific">Legionella lansingensis</name>
    <dbReference type="NCBI Taxonomy" id="45067"/>
    <lineage>
        <taxon>Bacteria</taxon>
        <taxon>Pseudomonadati</taxon>
        <taxon>Pseudomonadota</taxon>
        <taxon>Gammaproteobacteria</taxon>
        <taxon>Legionellales</taxon>
        <taxon>Legionellaceae</taxon>
        <taxon>Legionella</taxon>
    </lineage>
</organism>
<dbReference type="Gene3D" id="3.40.50.720">
    <property type="entry name" value="NAD(P)-binding Rossmann-like Domain"/>
    <property type="match status" value="1"/>
</dbReference>
<evidence type="ECO:0000313" key="4">
    <source>
        <dbReference type="EMBL" id="KTD24341.1"/>
    </source>
</evidence>
<dbReference type="GO" id="GO:0003978">
    <property type="term" value="F:UDP-glucose 4-epimerase activity"/>
    <property type="evidence" value="ECO:0007669"/>
    <property type="project" value="UniProtKB-EC"/>
</dbReference>
<dbReference type="EC" id="5.1.3.2" evidence="4"/>
<proteinExistence type="inferred from homology"/>
<reference evidence="4 5" key="1">
    <citation type="submission" date="2015-11" db="EMBL/GenBank/DDBJ databases">
        <title>Genomic analysis of 38 Legionella species identifies large and diverse effector repertoires.</title>
        <authorList>
            <person name="Burstein D."/>
            <person name="Amaro F."/>
            <person name="Zusman T."/>
            <person name="Lifshitz Z."/>
            <person name="Cohen O."/>
            <person name="Gilbert J.A."/>
            <person name="Pupko T."/>
            <person name="Shuman H.A."/>
            <person name="Segal G."/>
        </authorList>
    </citation>
    <scope>NUCLEOTIDE SEQUENCE [LARGE SCALE GENOMIC DNA]</scope>
    <source>
        <strain evidence="4 5">ATCC 49751</strain>
    </source>
</reference>
<dbReference type="EMBL" id="LNYI01000010">
    <property type="protein sequence ID" value="KTD24341.1"/>
    <property type="molecule type" value="Genomic_DNA"/>
</dbReference>
<dbReference type="PATRIC" id="fig|45067.4.peg.504"/>
<dbReference type="AlphaFoldDB" id="A0A0W0VW96"/>
<feature type="domain" description="NAD-dependent epimerase/dehydratase" evidence="3">
    <location>
        <begin position="9"/>
        <end position="232"/>
    </location>
</feature>
<name>A0A0W0VW96_9GAMM</name>
<comment type="caution">
    <text evidence="4">The sequence shown here is derived from an EMBL/GenBank/DDBJ whole genome shotgun (WGS) entry which is preliminary data.</text>
</comment>
<evidence type="ECO:0000313" key="5">
    <source>
        <dbReference type="Proteomes" id="UP000054869"/>
    </source>
</evidence>
<dbReference type="RefSeq" id="WP_028373047.1">
    <property type="nucleotide sequence ID" value="NZ_CAAAJD010000009.1"/>
</dbReference>
<evidence type="ECO:0000259" key="3">
    <source>
        <dbReference type="Pfam" id="PF01370"/>
    </source>
</evidence>
<dbReference type="Pfam" id="PF01370">
    <property type="entry name" value="Epimerase"/>
    <property type="match status" value="1"/>
</dbReference>
<dbReference type="eggNOG" id="COG0451">
    <property type="taxonomic scope" value="Bacteria"/>
</dbReference>
<dbReference type="Proteomes" id="UP000054869">
    <property type="component" value="Unassembled WGS sequence"/>
</dbReference>
<comment type="pathway">
    <text evidence="1">Bacterial outer membrane biogenesis; LPS O-antigen biosynthesis.</text>
</comment>
<keyword evidence="5" id="KW-1185">Reference proteome</keyword>
<sequence>MNEAGKRTVLITGGTGFVGRQLIQRILERNDYLVRAVIRESNIETLGGCELIPVRDIATHDDWSKALKDCEVVIHMAARVHVMKENALNPLQEFRRVNVEGTLNLARQAARLGVKRFVYISSIKVNGEKTQLGHAYRPEDLPAPEDPYATSKYEAEQGLLALSTKTGMQVVIIRPPLVYGPGVKGNFQRMMNWLQKGYPLPLKTVNNKRSLVSVYNLTDLIIQCMDHPQAANQVFLVSDGDDLSTVELLQKIGEMMNKPVRLVPVPYWMLNSMATIIGKQAFIQRLCGSLQVDISKTCELLEWKPKVSVDETLRRVVRDS</sequence>
<evidence type="ECO:0000256" key="1">
    <source>
        <dbReference type="ARBA" id="ARBA00005125"/>
    </source>
</evidence>